<organism evidence="1">
    <name type="scientific">Thermosulfidibacter takaii</name>
    <dbReference type="NCBI Taxonomy" id="412593"/>
    <lineage>
        <taxon>Bacteria</taxon>
        <taxon>Pseudomonadati</taxon>
        <taxon>Thermosulfidibacterota</taxon>
        <taxon>Thermosulfidibacteria</taxon>
        <taxon>Thermosulfidibacterales</taxon>
        <taxon>Thermosulfidibacteraceae</taxon>
    </lineage>
</organism>
<dbReference type="AlphaFoldDB" id="A0A7C0U7H0"/>
<sequence length="146" mass="16009">MSTVAERVVEIQVEGRTLGLAREDLAGAVVRALEIKRQIKALETELDKALADVRFGVDQAGLKDRPLHLAAEGLGKVSISETQSVRIDDLKGLVEVAGMPVLDMVSARPRKEMLELLLSADSPLGNKMRDFCSIERRESVSVRVKM</sequence>
<name>A0A7C0U7H0_9BACT</name>
<accession>A0A7C0U7H0</accession>
<evidence type="ECO:0000313" key="1">
    <source>
        <dbReference type="EMBL" id="HDD53603.1"/>
    </source>
</evidence>
<reference evidence="1" key="1">
    <citation type="journal article" date="2020" name="mSystems">
        <title>Genome- and Community-Level Interaction Insights into Carbon Utilization and Element Cycling Functions of Hydrothermarchaeota in Hydrothermal Sediment.</title>
        <authorList>
            <person name="Zhou Z."/>
            <person name="Liu Y."/>
            <person name="Xu W."/>
            <person name="Pan J."/>
            <person name="Luo Z.H."/>
            <person name="Li M."/>
        </authorList>
    </citation>
    <scope>NUCLEOTIDE SEQUENCE [LARGE SCALE GENOMIC DNA]</scope>
    <source>
        <strain evidence="1">HyVt-115</strain>
    </source>
</reference>
<comment type="caution">
    <text evidence="1">The sequence shown here is derived from an EMBL/GenBank/DDBJ whole genome shotgun (WGS) entry which is preliminary data.</text>
</comment>
<proteinExistence type="predicted"/>
<gene>
    <name evidence="1" type="ORF">ENF32_06015</name>
</gene>
<dbReference type="Proteomes" id="UP000885690">
    <property type="component" value="Unassembled WGS sequence"/>
</dbReference>
<dbReference type="EMBL" id="DQWS01000227">
    <property type="protein sequence ID" value="HDD53603.1"/>
    <property type="molecule type" value="Genomic_DNA"/>
</dbReference>
<protein>
    <submittedName>
        <fullName evidence="1">Uncharacterized protein</fullName>
    </submittedName>
</protein>